<dbReference type="Proteomes" id="UP000010411">
    <property type="component" value="Unassembled WGS sequence"/>
</dbReference>
<evidence type="ECO:0000256" key="1">
    <source>
        <dbReference type="SAM" id="Phobius"/>
    </source>
</evidence>
<comment type="caution">
    <text evidence="2">The sequence shown here is derived from an EMBL/GenBank/DDBJ whole genome shotgun (WGS) entry which is preliminary data.</text>
</comment>
<dbReference type="EMBL" id="AEJC01000638">
    <property type="protein sequence ID" value="EKX60628.1"/>
    <property type="molecule type" value="Genomic_DNA"/>
</dbReference>
<dbReference type="OrthoDB" id="4329233at2"/>
<name>L1KJQ7_9ACTN</name>
<dbReference type="RefSeq" id="WP_009339677.1">
    <property type="nucleotide sequence ID" value="NZ_AEJC01000638.1"/>
</dbReference>
<gene>
    <name evidence="2" type="ORF">STRIP9103_01230</name>
</gene>
<protein>
    <submittedName>
        <fullName evidence="2">Uncharacterized protein</fullName>
    </submittedName>
</protein>
<keyword evidence="1" id="KW-0472">Membrane</keyword>
<keyword evidence="1" id="KW-1133">Transmembrane helix</keyword>
<feature type="transmembrane region" description="Helical" evidence="1">
    <location>
        <begin position="31"/>
        <end position="49"/>
    </location>
</feature>
<evidence type="ECO:0000313" key="2">
    <source>
        <dbReference type="EMBL" id="EKX60628.1"/>
    </source>
</evidence>
<proteinExistence type="predicted"/>
<evidence type="ECO:0000313" key="3">
    <source>
        <dbReference type="Proteomes" id="UP000010411"/>
    </source>
</evidence>
<dbReference type="AlphaFoldDB" id="L1KJQ7"/>
<reference evidence="2 3" key="1">
    <citation type="submission" date="2012-11" db="EMBL/GenBank/DDBJ databases">
        <authorList>
            <person name="Huguet-Tapia J.C."/>
            <person name="Durkin A.S."/>
            <person name="Pettis G.S."/>
            <person name="Badger J.H."/>
        </authorList>
    </citation>
    <scope>NUCLEOTIDE SEQUENCE [LARGE SCALE GENOMIC DNA]</scope>
    <source>
        <strain evidence="2 3">91-03</strain>
    </source>
</reference>
<accession>L1KJQ7</accession>
<sequence length="52" mass="6116">MHKARSFLFTLLLAAFTIRVLWLAVEPLIPYVVSSLAILLVLGFVYYRFTRW</sequence>
<keyword evidence="1" id="KW-0812">Transmembrane</keyword>
<keyword evidence="3" id="KW-1185">Reference proteome</keyword>
<organism evidence="2 3">
    <name type="scientific">Streptomyces ipomoeae 91-03</name>
    <dbReference type="NCBI Taxonomy" id="698759"/>
    <lineage>
        <taxon>Bacteria</taxon>
        <taxon>Bacillati</taxon>
        <taxon>Actinomycetota</taxon>
        <taxon>Actinomycetes</taxon>
        <taxon>Kitasatosporales</taxon>
        <taxon>Streptomycetaceae</taxon>
        <taxon>Streptomyces</taxon>
    </lineage>
</organism>
<dbReference type="PATRIC" id="fig|698759.3.peg.8677"/>
<feature type="transmembrane region" description="Helical" evidence="1">
    <location>
        <begin position="7"/>
        <end position="25"/>
    </location>
</feature>